<dbReference type="InterPro" id="IPR013126">
    <property type="entry name" value="Hsp_70_fam"/>
</dbReference>
<dbReference type="GO" id="GO:0005829">
    <property type="term" value="C:cytosol"/>
    <property type="evidence" value="ECO:0007669"/>
    <property type="project" value="TreeGrafter"/>
</dbReference>
<feature type="compositionally biased region" description="Acidic residues" evidence="3">
    <location>
        <begin position="244"/>
        <end position="253"/>
    </location>
</feature>
<dbReference type="STRING" id="4540.A0A3L6STK2"/>
<evidence type="ECO:0000256" key="3">
    <source>
        <dbReference type="SAM" id="MobiDB-lite"/>
    </source>
</evidence>
<proteinExistence type="predicted"/>
<keyword evidence="1" id="KW-0547">Nucleotide-binding</keyword>
<reference evidence="5" key="1">
    <citation type="journal article" date="2019" name="Nat. Commun.">
        <title>The genome of broomcorn millet.</title>
        <authorList>
            <person name="Zou C."/>
            <person name="Miki D."/>
            <person name="Li D."/>
            <person name="Tang Q."/>
            <person name="Xiao L."/>
            <person name="Rajput S."/>
            <person name="Deng P."/>
            <person name="Jia W."/>
            <person name="Huang R."/>
            <person name="Zhang M."/>
            <person name="Sun Y."/>
            <person name="Hu J."/>
            <person name="Fu X."/>
            <person name="Schnable P.S."/>
            <person name="Li F."/>
            <person name="Zhang H."/>
            <person name="Feng B."/>
            <person name="Zhu X."/>
            <person name="Liu R."/>
            <person name="Schnable J.C."/>
            <person name="Zhu J.-K."/>
            <person name="Zhang H."/>
        </authorList>
    </citation>
    <scope>NUCLEOTIDE SEQUENCE [LARGE SCALE GENOMIC DNA]</scope>
</reference>
<protein>
    <submittedName>
        <fullName evidence="4">Uncharacterized protein</fullName>
    </submittedName>
</protein>
<evidence type="ECO:0000256" key="1">
    <source>
        <dbReference type="ARBA" id="ARBA00022741"/>
    </source>
</evidence>
<gene>
    <name evidence="4" type="ORF">C2845_PM05G25820</name>
</gene>
<dbReference type="FunFam" id="1.20.1270.10:FF:000002">
    <property type="entry name" value="Heat shock 70 kDa protein 4"/>
    <property type="match status" value="1"/>
</dbReference>
<feature type="compositionally biased region" description="Pro residues" evidence="3">
    <location>
        <begin position="208"/>
        <end position="225"/>
    </location>
</feature>
<feature type="region of interest" description="Disordered" evidence="3">
    <location>
        <begin position="202"/>
        <end position="270"/>
    </location>
</feature>
<dbReference type="GO" id="GO:0005634">
    <property type="term" value="C:nucleus"/>
    <property type="evidence" value="ECO:0007669"/>
    <property type="project" value="TreeGrafter"/>
</dbReference>
<name>A0A3L6STK2_PANMI</name>
<dbReference type="InterPro" id="IPR029048">
    <property type="entry name" value="HSP70_C_sf"/>
</dbReference>
<dbReference type="SUPFAM" id="SSF100934">
    <property type="entry name" value="Heat shock protein 70kD (HSP70), C-terminal subdomain"/>
    <property type="match status" value="2"/>
</dbReference>
<sequence>MEHQLLRKNLFQWILMLRLSHQKKKVKKTNIAISELVYGALGAAELNKAVEKEYEMALQDNVMEETKEKKNAVEAYVYDMCNKLYDKYGDFVTPEDKEDLIAKLQEVEDWLYEDGEDETKGVYIAKLEELKKVGDPIEARFKEWEIRDPAVNQLVINECSEAETWLAEKKQQQDTLPKHANPILLAADLKKKAETLVRFCKPIMTKPKPAPKPQTPPPTETPAPEPHTQEQQQPNGENAAAEPTNEEAAEEPAAEQMDTDKPEGAADASA</sequence>
<dbReference type="Gene3D" id="1.20.1270.10">
    <property type="match status" value="1"/>
</dbReference>
<evidence type="ECO:0000313" key="4">
    <source>
        <dbReference type="EMBL" id="RLN27790.1"/>
    </source>
</evidence>
<evidence type="ECO:0000256" key="2">
    <source>
        <dbReference type="ARBA" id="ARBA00022840"/>
    </source>
</evidence>
<accession>A0A3L6STK2</accession>
<comment type="caution">
    <text evidence="4">The sequence shown here is derived from an EMBL/GenBank/DDBJ whole genome shotgun (WGS) entry which is preliminary data.</text>
</comment>
<dbReference type="PANTHER" id="PTHR45639:SF4">
    <property type="entry name" value="HSC70CB, ISOFORM G"/>
    <property type="match status" value="1"/>
</dbReference>
<keyword evidence="5" id="KW-1185">Reference proteome</keyword>
<dbReference type="GO" id="GO:0005524">
    <property type="term" value="F:ATP binding"/>
    <property type="evidence" value="ECO:0007669"/>
    <property type="project" value="UniProtKB-KW"/>
</dbReference>
<feature type="compositionally biased region" description="Low complexity" evidence="3">
    <location>
        <begin position="229"/>
        <end position="243"/>
    </location>
</feature>
<dbReference type="OrthoDB" id="434160at2759"/>
<dbReference type="Pfam" id="PF00012">
    <property type="entry name" value="HSP70"/>
    <property type="match status" value="1"/>
</dbReference>
<organism evidence="4 5">
    <name type="scientific">Panicum miliaceum</name>
    <name type="common">Proso millet</name>
    <name type="synonym">Broomcorn millet</name>
    <dbReference type="NCBI Taxonomy" id="4540"/>
    <lineage>
        <taxon>Eukaryota</taxon>
        <taxon>Viridiplantae</taxon>
        <taxon>Streptophyta</taxon>
        <taxon>Embryophyta</taxon>
        <taxon>Tracheophyta</taxon>
        <taxon>Spermatophyta</taxon>
        <taxon>Magnoliopsida</taxon>
        <taxon>Liliopsida</taxon>
        <taxon>Poales</taxon>
        <taxon>Poaceae</taxon>
        <taxon>PACMAD clade</taxon>
        <taxon>Panicoideae</taxon>
        <taxon>Panicodae</taxon>
        <taxon>Paniceae</taxon>
        <taxon>Panicinae</taxon>
        <taxon>Panicum</taxon>
        <taxon>Panicum sect. Panicum</taxon>
    </lineage>
</organism>
<dbReference type="AlphaFoldDB" id="A0A3L6STK2"/>
<dbReference type="PANTHER" id="PTHR45639">
    <property type="entry name" value="HSC70CB, ISOFORM G-RELATED"/>
    <property type="match status" value="1"/>
</dbReference>
<dbReference type="Proteomes" id="UP000275267">
    <property type="component" value="Unassembled WGS sequence"/>
</dbReference>
<dbReference type="EMBL" id="PQIB02000003">
    <property type="protein sequence ID" value="RLN27790.1"/>
    <property type="molecule type" value="Genomic_DNA"/>
</dbReference>
<dbReference type="GO" id="GO:0140662">
    <property type="term" value="F:ATP-dependent protein folding chaperone"/>
    <property type="evidence" value="ECO:0007669"/>
    <property type="project" value="InterPro"/>
</dbReference>
<keyword evidence="2" id="KW-0067">ATP-binding</keyword>
<evidence type="ECO:0000313" key="5">
    <source>
        <dbReference type="Proteomes" id="UP000275267"/>
    </source>
</evidence>